<evidence type="ECO:0000256" key="1">
    <source>
        <dbReference type="ARBA" id="ARBA00005725"/>
    </source>
</evidence>
<dbReference type="PANTHER" id="PTHR43349:SF35">
    <property type="entry name" value="PHENYLCOUMARAN BENZYLIC ETHER REDUCTASE 1"/>
    <property type="match status" value="1"/>
</dbReference>
<comment type="caution">
    <text evidence="5">The sequence shown here is derived from an EMBL/GenBank/DDBJ whole genome shotgun (WGS) entry which is preliminary data.</text>
</comment>
<keyword evidence="6" id="KW-1185">Reference proteome</keyword>
<dbReference type="InterPro" id="IPR050608">
    <property type="entry name" value="NmrA-type/Isoflavone_red_sf"/>
</dbReference>
<keyword evidence="2" id="KW-0521">NADP</keyword>
<evidence type="ECO:0000313" key="5">
    <source>
        <dbReference type="EMBL" id="KAK6946268.1"/>
    </source>
</evidence>
<evidence type="ECO:0000256" key="3">
    <source>
        <dbReference type="ARBA" id="ARBA00023002"/>
    </source>
</evidence>
<dbReference type="CDD" id="cd05259">
    <property type="entry name" value="PCBER_SDR_a"/>
    <property type="match status" value="2"/>
</dbReference>
<protein>
    <submittedName>
        <fullName evidence="5">NmrA-like domain</fullName>
    </submittedName>
</protein>
<accession>A0AAN8W4S9</accession>
<organism evidence="5 6">
    <name type="scientific">Dillenia turbinata</name>
    <dbReference type="NCBI Taxonomy" id="194707"/>
    <lineage>
        <taxon>Eukaryota</taxon>
        <taxon>Viridiplantae</taxon>
        <taxon>Streptophyta</taxon>
        <taxon>Embryophyta</taxon>
        <taxon>Tracheophyta</taxon>
        <taxon>Spermatophyta</taxon>
        <taxon>Magnoliopsida</taxon>
        <taxon>eudicotyledons</taxon>
        <taxon>Gunneridae</taxon>
        <taxon>Pentapetalae</taxon>
        <taxon>Dilleniales</taxon>
        <taxon>Dilleniaceae</taxon>
        <taxon>Dillenia</taxon>
    </lineage>
</organism>
<dbReference type="EMBL" id="JBAMMX010000002">
    <property type="protein sequence ID" value="KAK6946268.1"/>
    <property type="molecule type" value="Genomic_DNA"/>
</dbReference>
<evidence type="ECO:0000259" key="4">
    <source>
        <dbReference type="Pfam" id="PF05368"/>
    </source>
</evidence>
<feature type="domain" description="NmrA-like" evidence="4">
    <location>
        <begin position="325"/>
        <end position="625"/>
    </location>
</feature>
<comment type="similarity">
    <text evidence="1">Belongs to the NmrA-type oxidoreductase family. Isoflavone reductase subfamily.</text>
</comment>
<dbReference type="SUPFAM" id="SSF51735">
    <property type="entry name" value="NAD(P)-binding Rossmann-fold domains"/>
    <property type="match status" value="2"/>
</dbReference>
<proteinExistence type="inferred from homology"/>
<dbReference type="PANTHER" id="PTHR43349">
    <property type="entry name" value="PINORESINOL REDUCTASE-RELATED"/>
    <property type="match status" value="1"/>
</dbReference>
<evidence type="ECO:0000256" key="2">
    <source>
        <dbReference type="ARBA" id="ARBA00022857"/>
    </source>
</evidence>
<keyword evidence="3" id="KW-0560">Oxidoreductase</keyword>
<dbReference type="Pfam" id="PF05368">
    <property type="entry name" value="NmrA"/>
    <property type="match status" value="2"/>
</dbReference>
<dbReference type="Gene3D" id="3.90.25.10">
    <property type="entry name" value="UDP-galactose 4-epimerase, domain 1"/>
    <property type="match status" value="2"/>
</dbReference>
<dbReference type="Gene3D" id="3.40.50.720">
    <property type="entry name" value="NAD(P)-binding Rossmann-like Domain"/>
    <property type="match status" value="2"/>
</dbReference>
<reference evidence="5 6" key="1">
    <citation type="submission" date="2023-12" db="EMBL/GenBank/DDBJ databases">
        <title>A high-quality genome assembly for Dillenia turbinata (Dilleniales).</title>
        <authorList>
            <person name="Chanderbali A."/>
        </authorList>
    </citation>
    <scope>NUCLEOTIDE SEQUENCE [LARGE SCALE GENOMIC DNA]</scope>
    <source>
        <strain evidence="5">LSX21</strain>
        <tissue evidence="5">Leaf</tissue>
    </source>
</reference>
<dbReference type="GO" id="GO:0016491">
    <property type="term" value="F:oxidoreductase activity"/>
    <property type="evidence" value="ECO:0007669"/>
    <property type="project" value="UniProtKB-KW"/>
</dbReference>
<dbReference type="InterPro" id="IPR008030">
    <property type="entry name" value="NmrA-like"/>
</dbReference>
<dbReference type="Proteomes" id="UP001370490">
    <property type="component" value="Unassembled WGS sequence"/>
</dbReference>
<name>A0AAN8W4S9_9MAGN</name>
<dbReference type="AlphaFoldDB" id="A0AAN8W4S9"/>
<dbReference type="InterPro" id="IPR036291">
    <property type="entry name" value="NAD(P)-bd_dom_sf"/>
</dbReference>
<gene>
    <name evidence="5" type="ORF">RJ641_013812</name>
</gene>
<dbReference type="InterPro" id="IPR045312">
    <property type="entry name" value="PCBER-like"/>
</dbReference>
<sequence>MTENSKILIVGVTGNLGHEIAKASLQYGHPTFALVRDSAFSDPLKSLKLQSLQNSGATLLKGSLEDEPSLIEAVKKVDVVICAASAKQVLDQKLLIKVIKQVGSIKRFIPSEFGADPDKVQIIDSAYNFYKRKAEIRRLVEAEGIPHTYISCNFFTSVLLPSLVQPGLETPPRDKVTIYGDGNVKGVFVKESDVAAFTINTVDDPRTLNKVLYLRPPGNVYSMNELVEIWENQIGRKLEKIYKPKDELLKRIAETPYPSNMLLIFLLSAFVMGDHTYFDIESSCGVDGTKLYPHVKYTTISEYLDTLVHEFAASTGKSDLDIAGKSKILIIGGTGYIGKFIVEASVKTGHQTFVIVRESTFSNPEKLKLVEGFKNAGVTLIYGDINDHRSLVNAIKQVDVVISTLGHAMLADQVKIIAAIKEAGNVKRFFPSEFGNDADRVQAVEPAKTVYDNKAQIRRKVEAEGIPYTYVSSNFFAGYFLSTLSQFGAVAPPRDRVVILGDGNPKVIFNDEVDIGTYTIKAVDDPRTLNKTLYIRPLENVYSFNELVSLWEKKIGRSLLRTHVLEEQLMHRIREAPFPLNVKLSIGHAVYVKGVHTNFEIESSFGVEATDLYPDIKYKTVDEYLDQFV</sequence>
<feature type="domain" description="NmrA-like" evidence="4">
    <location>
        <begin position="4"/>
        <end position="304"/>
    </location>
</feature>
<evidence type="ECO:0000313" key="6">
    <source>
        <dbReference type="Proteomes" id="UP001370490"/>
    </source>
</evidence>